<name>A0A1G4Z4W4_9ACTN</name>
<feature type="domain" description="M23ase beta-sheet core" evidence="3">
    <location>
        <begin position="308"/>
        <end position="399"/>
    </location>
</feature>
<accession>A0A1G4Z4W4</accession>
<evidence type="ECO:0000256" key="2">
    <source>
        <dbReference type="SAM" id="MobiDB-lite"/>
    </source>
</evidence>
<feature type="coiled-coil region" evidence="1">
    <location>
        <begin position="36"/>
        <end position="63"/>
    </location>
</feature>
<dbReference type="CDD" id="cd12797">
    <property type="entry name" value="M23_peptidase"/>
    <property type="match status" value="1"/>
</dbReference>
<keyword evidence="5" id="KW-1185">Reference proteome</keyword>
<sequence>MALSWSTTPVMAAPTNPSDGEISAAQQQQQAVAADVGRLAASVADAQAQLEQANAAAAAAADAQLVAEADLERAQEAAEVAAGELSAATTAAQAARSAVGDLGAQTFMRGSDLGGVAALLSAAGPSEVLQQAATLQYLAADRVTVLTQLEAAQLRQANAASLADAAVNDQVAAQAAAATTAATAADVASRAQASTDSLQVEQALLQQQLQDAQVALLELQGQRDGYAAWAATQQAQQRAASAEANAAAAALAQQAAQAQNTNRPATPAGGGGATSRPSAPAGGPITSGGGVAPTSGRFTSCYEMRWGQMHNGLDIAASIGTPIYAPIAGRVVRAGAATGFGLAVYIQHDDGSVTVYGHINDYFVTTGDRVTAGQLIAEVGNRGQSTGPHLHFEVHSQGMYQGRTNPMPWLRARGIDMGGPCS</sequence>
<evidence type="ECO:0000313" key="5">
    <source>
        <dbReference type="Proteomes" id="UP000198981"/>
    </source>
</evidence>
<reference evidence="5" key="1">
    <citation type="submission" date="2016-10" db="EMBL/GenBank/DDBJ databases">
        <authorList>
            <person name="Varghese N."/>
            <person name="Submissions S."/>
        </authorList>
    </citation>
    <scope>NUCLEOTIDE SEQUENCE [LARGE SCALE GENOMIC DNA]</scope>
    <source>
        <strain evidence="5">DSM 45722</strain>
    </source>
</reference>
<dbReference type="Proteomes" id="UP000198981">
    <property type="component" value="Unassembled WGS sequence"/>
</dbReference>
<feature type="region of interest" description="Disordered" evidence="2">
    <location>
        <begin position="1"/>
        <end position="21"/>
    </location>
</feature>
<dbReference type="AlphaFoldDB" id="A0A1G4Z4W4"/>
<gene>
    <name evidence="4" type="ORF">SAMN03159343_4142</name>
</gene>
<protein>
    <submittedName>
        <fullName evidence="4">Murein DD-endopeptidase MepM and murein hydrolase activator NlpD, contain LysM domain</fullName>
    </submittedName>
</protein>
<dbReference type="Pfam" id="PF01551">
    <property type="entry name" value="Peptidase_M23"/>
    <property type="match status" value="1"/>
</dbReference>
<dbReference type="InterPro" id="IPR050570">
    <property type="entry name" value="Cell_wall_metabolism_enzyme"/>
</dbReference>
<dbReference type="OrthoDB" id="1099523at2"/>
<dbReference type="PANTHER" id="PTHR21666">
    <property type="entry name" value="PEPTIDASE-RELATED"/>
    <property type="match status" value="1"/>
</dbReference>
<keyword evidence="4" id="KW-0378">Hydrolase</keyword>
<feature type="region of interest" description="Disordered" evidence="2">
    <location>
        <begin position="255"/>
        <end position="292"/>
    </location>
</feature>
<dbReference type="Gene3D" id="2.70.70.10">
    <property type="entry name" value="Glucose Permease (Domain IIA)"/>
    <property type="match status" value="1"/>
</dbReference>
<evidence type="ECO:0000259" key="3">
    <source>
        <dbReference type="Pfam" id="PF01551"/>
    </source>
</evidence>
<dbReference type="EMBL" id="FMUH01000009">
    <property type="protein sequence ID" value="SCX60686.1"/>
    <property type="molecule type" value="Genomic_DNA"/>
</dbReference>
<dbReference type="PANTHER" id="PTHR21666:SF270">
    <property type="entry name" value="MUREIN HYDROLASE ACTIVATOR ENVC"/>
    <property type="match status" value="1"/>
</dbReference>
<dbReference type="SUPFAM" id="SSF51261">
    <property type="entry name" value="Duplicated hybrid motif"/>
    <property type="match status" value="1"/>
</dbReference>
<organism evidence="4 5">
    <name type="scientific">Klenkia marina</name>
    <dbReference type="NCBI Taxonomy" id="1960309"/>
    <lineage>
        <taxon>Bacteria</taxon>
        <taxon>Bacillati</taxon>
        <taxon>Actinomycetota</taxon>
        <taxon>Actinomycetes</taxon>
        <taxon>Geodermatophilales</taxon>
        <taxon>Geodermatophilaceae</taxon>
        <taxon>Klenkia</taxon>
    </lineage>
</organism>
<dbReference type="RefSeq" id="WP_092807979.1">
    <property type="nucleotide sequence ID" value="NZ_FMUH01000009.1"/>
</dbReference>
<dbReference type="GO" id="GO:0004222">
    <property type="term" value="F:metalloendopeptidase activity"/>
    <property type="evidence" value="ECO:0007669"/>
    <property type="project" value="TreeGrafter"/>
</dbReference>
<keyword evidence="1" id="KW-0175">Coiled coil</keyword>
<dbReference type="InterPro" id="IPR016047">
    <property type="entry name" value="M23ase_b-sheet_dom"/>
</dbReference>
<evidence type="ECO:0000313" key="4">
    <source>
        <dbReference type="EMBL" id="SCX60686.1"/>
    </source>
</evidence>
<dbReference type="InterPro" id="IPR011055">
    <property type="entry name" value="Dup_hybrid_motif"/>
</dbReference>
<proteinExistence type="predicted"/>
<feature type="compositionally biased region" description="Low complexity" evidence="2">
    <location>
        <begin position="255"/>
        <end position="267"/>
    </location>
</feature>
<dbReference type="STRING" id="1960309.SAMN03159343_4142"/>
<evidence type="ECO:0000256" key="1">
    <source>
        <dbReference type="SAM" id="Coils"/>
    </source>
</evidence>
<feature type="compositionally biased region" description="Low complexity" evidence="2">
    <location>
        <begin position="274"/>
        <end position="284"/>
    </location>
</feature>